<protein>
    <submittedName>
        <fullName evidence="2">Uncharacterized protein</fullName>
    </submittedName>
</protein>
<feature type="non-terminal residue" evidence="2">
    <location>
        <position position="1"/>
    </location>
</feature>
<sequence length="157" mass="17738">EILASQQTATQFGVMFPIDIVSFSFIANGSKNENSVLGLQDIIEESCSDIESADYTSCDSTELFATDENLEPDKKEIEFIKTIVSNDTNLRNYAKNPESEDSSNSDSSLEKCEIESSEKEIFKRKTNPILSLLEMHEKEEIYESSLEILQTFRSNLI</sequence>
<dbReference type="AlphaFoldDB" id="A0A1B6IXW9"/>
<evidence type="ECO:0000313" key="2">
    <source>
        <dbReference type="EMBL" id="JAS91690.1"/>
    </source>
</evidence>
<feature type="non-terminal residue" evidence="2">
    <location>
        <position position="157"/>
    </location>
</feature>
<gene>
    <name evidence="2" type="ORF">g.55734</name>
</gene>
<feature type="region of interest" description="Disordered" evidence="1">
    <location>
        <begin position="90"/>
        <end position="110"/>
    </location>
</feature>
<dbReference type="EMBL" id="GECU01016016">
    <property type="protein sequence ID" value="JAS91690.1"/>
    <property type="molecule type" value="Transcribed_RNA"/>
</dbReference>
<organism evidence="2">
    <name type="scientific">Homalodisca liturata</name>
    <dbReference type="NCBI Taxonomy" id="320908"/>
    <lineage>
        <taxon>Eukaryota</taxon>
        <taxon>Metazoa</taxon>
        <taxon>Ecdysozoa</taxon>
        <taxon>Arthropoda</taxon>
        <taxon>Hexapoda</taxon>
        <taxon>Insecta</taxon>
        <taxon>Pterygota</taxon>
        <taxon>Neoptera</taxon>
        <taxon>Paraneoptera</taxon>
        <taxon>Hemiptera</taxon>
        <taxon>Auchenorrhyncha</taxon>
        <taxon>Membracoidea</taxon>
        <taxon>Cicadellidae</taxon>
        <taxon>Cicadellinae</taxon>
        <taxon>Proconiini</taxon>
        <taxon>Homalodisca</taxon>
    </lineage>
</organism>
<accession>A0A1B6IXW9</accession>
<name>A0A1B6IXW9_9HEMI</name>
<proteinExistence type="predicted"/>
<evidence type="ECO:0000256" key="1">
    <source>
        <dbReference type="SAM" id="MobiDB-lite"/>
    </source>
</evidence>
<reference evidence="2" key="1">
    <citation type="submission" date="2015-11" db="EMBL/GenBank/DDBJ databases">
        <title>De novo transcriptome assembly of four potential Pierce s Disease insect vectors from Arizona vineyards.</title>
        <authorList>
            <person name="Tassone E.E."/>
        </authorList>
    </citation>
    <scope>NUCLEOTIDE SEQUENCE</scope>
</reference>